<dbReference type="EMBL" id="VJMH01006976">
    <property type="protein sequence ID" value="KAF0686756.1"/>
    <property type="molecule type" value="Genomic_DNA"/>
</dbReference>
<keyword evidence="9" id="KW-1185">Reference proteome</keyword>
<dbReference type="GO" id="GO:0008239">
    <property type="term" value="F:dipeptidyl-peptidase activity"/>
    <property type="evidence" value="ECO:0007669"/>
    <property type="project" value="TreeGrafter"/>
</dbReference>
<dbReference type="InterPro" id="IPR042269">
    <property type="entry name" value="Ser_carbopepase_S28_SKS"/>
</dbReference>
<dbReference type="InterPro" id="IPR029058">
    <property type="entry name" value="AB_hydrolase_fold"/>
</dbReference>
<evidence type="ECO:0000256" key="3">
    <source>
        <dbReference type="ARBA" id="ARBA00022729"/>
    </source>
</evidence>
<accession>A0A485LHI6</accession>
<evidence type="ECO:0000256" key="5">
    <source>
        <dbReference type="ARBA" id="ARBA00023180"/>
    </source>
</evidence>
<evidence type="ECO:0000256" key="4">
    <source>
        <dbReference type="ARBA" id="ARBA00022801"/>
    </source>
</evidence>
<dbReference type="Gene3D" id="1.20.120.980">
    <property type="entry name" value="Serine carboxypeptidase S28, SKS domain"/>
    <property type="match status" value="1"/>
</dbReference>
<dbReference type="Gene3D" id="3.40.50.1820">
    <property type="entry name" value="alpha/beta hydrolase"/>
    <property type="match status" value="1"/>
</dbReference>
<dbReference type="GO" id="GO:0070008">
    <property type="term" value="F:serine-type exopeptidase activity"/>
    <property type="evidence" value="ECO:0007669"/>
    <property type="project" value="InterPro"/>
</dbReference>
<dbReference type="GO" id="GO:0006508">
    <property type="term" value="P:proteolysis"/>
    <property type="evidence" value="ECO:0007669"/>
    <property type="project" value="UniProtKB-KW"/>
</dbReference>
<dbReference type="Pfam" id="PF05577">
    <property type="entry name" value="Peptidase_S28"/>
    <property type="match status" value="1"/>
</dbReference>
<keyword evidence="3" id="KW-0732">Signal</keyword>
<evidence type="ECO:0000313" key="9">
    <source>
        <dbReference type="Proteomes" id="UP000332933"/>
    </source>
</evidence>
<proteinExistence type="inferred from homology"/>
<dbReference type="OrthoDB" id="2130629at2759"/>
<evidence type="ECO:0000313" key="7">
    <source>
        <dbReference type="EMBL" id="KAF0686756.1"/>
    </source>
</evidence>
<gene>
    <name evidence="8" type="primary">Aste57867_21461</name>
    <name evidence="7" type="ORF">As57867_021392</name>
    <name evidence="8" type="ORF">ASTE57867_21461</name>
</gene>
<dbReference type="InterPro" id="IPR008758">
    <property type="entry name" value="Peptidase_S28"/>
</dbReference>
<comment type="similarity">
    <text evidence="1">Belongs to the peptidase S28 family.</text>
</comment>
<keyword evidence="5" id="KW-0325">Glycoprotein</keyword>
<protein>
    <submittedName>
        <fullName evidence="8">Aste57867_21461 protein</fullName>
    </submittedName>
</protein>
<dbReference type="AlphaFoldDB" id="A0A485LHI6"/>
<reference evidence="7" key="2">
    <citation type="submission" date="2019-06" db="EMBL/GenBank/DDBJ databases">
        <title>Genomics analysis of Aphanomyces spp. identifies a new class of oomycete effector associated with host adaptation.</title>
        <authorList>
            <person name="Gaulin E."/>
        </authorList>
    </citation>
    <scope>NUCLEOTIDE SEQUENCE</scope>
    <source>
        <strain evidence="7">CBS 578.67</strain>
    </source>
</reference>
<name>A0A485LHI6_9STRA</name>
<organism evidence="8 9">
    <name type="scientific">Aphanomyces stellatus</name>
    <dbReference type="NCBI Taxonomy" id="120398"/>
    <lineage>
        <taxon>Eukaryota</taxon>
        <taxon>Sar</taxon>
        <taxon>Stramenopiles</taxon>
        <taxon>Oomycota</taxon>
        <taxon>Saprolegniomycetes</taxon>
        <taxon>Saprolegniales</taxon>
        <taxon>Verrucalvaceae</taxon>
        <taxon>Aphanomyces</taxon>
    </lineage>
</organism>
<dbReference type="PANTHER" id="PTHR11010">
    <property type="entry name" value="PROTEASE S28 PRO-X CARBOXYPEPTIDASE-RELATED"/>
    <property type="match status" value="1"/>
</dbReference>
<keyword evidence="4" id="KW-0378">Hydrolase</keyword>
<dbReference type="EMBL" id="CAADRA010007002">
    <property type="protein sequence ID" value="VFT98132.1"/>
    <property type="molecule type" value="Genomic_DNA"/>
</dbReference>
<evidence type="ECO:0000313" key="8">
    <source>
        <dbReference type="EMBL" id="VFT98132.1"/>
    </source>
</evidence>
<evidence type="ECO:0000256" key="1">
    <source>
        <dbReference type="ARBA" id="ARBA00011079"/>
    </source>
</evidence>
<keyword evidence="2" id="KW-0645">Protease</keyword>
<reference evidence="8 9" key="1">
    <citation type="submission" date="2019-03" db="EMBL/GenBank/DDBJ databases">
        <authorList>
            <person name="Gaulin E."/>
            <person name="Dumas B."/>
        </authorList>
    </citation>
    <scope>NUCLEOTIDE SEQUENCE [LARGE SCALE GENOMIC DNA]</scope>
    <source>
        <strain evidence="8">CBS 568.67</strain>
    </source>
</reference>
<sequence>MAEAAPLFAVSSPRRLTLSKTLAVASCILVLVTFRGLVHHHNLHASPDSATSLDKSASFDGDLRLRCNLSYVDQPLDHFTTTLGTFRQRYFTCGIQWQAPRGPIFFYAGHDADVEVYLNHSGLLWENAAEFGALLVFAEHRYFGQSRPAPRVGESFVESLRFLSSEQALGDYVALLRHLKKDLGVAPDAPVVAFGGAYGGMLAAWMRLKYPFAVDGAIAASAPLLAFDGQSVDFEAFARIVTADASTKAGASKFCVPNIRRAQRVIATAGTTPLGRQNLAAALGLCDAPTSLDDALRVSDTLVQAYGALATANYPYETAYFGAALPANPLHVACAYLDQRFTTEESVVLLESLRASVGVWLNATGTSPCYNVTSSSTTTLWSYLWCSELYMPFDQDGKRDFFIRPHRHDPAADATRCRATWGVELRPEWAATQYGGLDGLRASSNIVFSNGNLDPWSAYGVRESLSSSLTAVSIDGGAHQLDLMFPNPLDPDSVRDARRLEMAEVAKWIQAKQKKSKKPQSIDDSPDEVELEGPRHVIYIRRHDATSP</sequence>
<evidence type="ECO:0000256" key="2">
    <source>
        <dbReference type="ARBA" id="ARBA00022670"/>
    </source>
</evidence>
<evidence type="ECO:0000256" key="6">
    <source>
        <dbReference type="SAM" id="MobiDB-lite"/>
    </source>
</evidence>
<dbReference type="SUPFAM" id="SSF53474">
    <property type="entry name" value="alpha/beta-Hydrolases"/>
    <property type="match status" value="1"/>
</dbReference>
<feature type="region of interest" description="Disordered" evidence="6">
    <location>
        <begin position="510"/>
        <end position="548"/>
    </location>
</feature>
<dbReference type="PANTHER" id="PTHR11010:SF38">
    <property type="entry name" value="LYSOSOMAL PRO-X CARBOXYPEPTIDASE"/>
    <property type="match status" value="1"/>
</dbReference>
<dbReference type="Proteomes" id="UP000332933">
    <property type="component" value="Unassembled WGS sequence"/>
</dbReference>